<dbReference type="Proteomes" id="UP001201812">
    <property type="component" value="Unassembled WGS sequence"/>
</dbReference>
<dbReference type="EMBL" id="JAKKPZ010000132">
    <property type="protein sequence ID" value="KAI1700874.1"/>
    <property type="molecule type" value="Genomic_DNA"/>
</dbReference>
<protein>
    <submittedName>
        <fullName evidence="2">Uncharacterized protein</fullName>
    </submittedName>
</protein>
<evidence type="ECO:0000313" key="2">
    <source>
        <dbReference type="EMBL" id="KAI1700874.1"/>
    </source>
</evidence>
<feature type="chain" id="PRO_5042102636" evidence="1">
    <location>
        <begin position="23"/>
        <end position="147"/>
    </location>
</feature>
<feature type="signal peptide" evidence="1">
    <location>
        <begin position="1"/>
        <end position="22"/>
    </location>
</feature>
<name>A0AAD4QZY0_9BILA</name>
<accession>A0AAD4QZY0</accession>
<comment type="caution">
    <text evidence="2">The sequence shown here is derived from an EMBL/GenBank/DDBJ whole genome shotgun (WGS) entry which is preliminary data.</text>
</comment>
<keyword evidence="3" id="KW-1185">Reference proteome</keyword>
<organism evidence="2 3">
    <name type="scientific">Ditylenchus destructor</name>
    <dbReference type="NCBI Taxonomy" id="166010"/>
    <lineage>
        <taxon>Eukaryota</taxon>
        <taxon>Metazoa</taxon>
        <taxon>Ecdysozoa</taxon>
        <taxon>Nematoda</taxon>
        <taxon>Chromadorea</taxon>
        <taxon>Rhabditida</taxon>
        <taxon>Tylenchina</taxon>
        <taxon>Tylenchomorpha</taxon>
        <taxon>Sphaerularioidea</taxon>
        <taxon>Anguinidae</taxon>
        <taxon>Anguininae</taxon>
        <taxon>Ditylenchus</taxon>
    </lineage>
</organism>
<gene>
    <name evidence="2" type="ORF">DdX_16437</name>
</gene>
<proteinExistence type="predicted"/>
<evidence type="ECO:0000313" key="3">
    <source>
        <dbReference type="Proteomes" id="UP001201812"/>
    </source>
</evidence>
<evidence type="ECO:0000256" key="1">
    <source>
        <dbReference type="SAM" id="SignalP"/>
    </source>
</evidence>
<reference evidence="2" key="1">
    <citation type="submission" date="2022-01" db="EMBL/GenBank/DDBJ databases">
        <title>Genome Sequence Resource for Two Populations of Ditylenchus destructor, the Migratory Endoparasitic Phytonematode.</title>
        <authorList>
            <person name="Zhang H."/>
            <person name="Lin R."/>
            <person name="Xie B."/>
        </authorList>
    </citation>
    <scope>NUCLEOTIDE SEQUENCE</scope>
    <source>
        <strain evidence="2">BazhouSP</strain>
    </source>
</reference>
<keyword evidence="1" id="KW-0732">Signal</keyword>
<dbReference type="AlphaFoldDB" id="A0AAD4QZY0"/>
<sequence length="147" mass="16335">MLSSAWLLPVFLISSIHHTTSAHLPNKDDPKDRIFSPNQREIHLTGRIECQGGELLPEPVEIKLLETDSNLPGEVVMGFSQVSSNGSFDIGALYFEPSPTNPGVQAYIFKVTYARATPEERYETVNFKDSMLDVKSPYDCGTLSLKC</sequence>